<accession>A0ABX8Q5N8</accession>
<proteinExistence type="predicted"/>
<evidence type="ECO:0000313" key="1">
    <source>
        <dbReference type="EMBL" id="QXI08972.1"/>
    </source>
</evidence>
<dbReference type="Gene3D" id="3.40.390.10">
    <property type="entry name" value="Collagenase (Catalytic Domain)"/>
    <property type="match status" value="1"/>
</dbReference>
<dbReference type="EMBL" id="CP077089">
    <property type="protein sequence ID" value="QXI08972.1"/>
    <property type="molecule type" value="Genomic_DNA"/>
</dbReference>
<dbReference type="Proteomes" id="UP000646386">
    <property type="component" value="Chromosome"/>
</dbReference>
<dbReference type="InterPro" id="IPR024079">
    <property type="entry name" value="MetalloPept_cat_dom_sf"/>
</dbReference>
<evidence type="ECO:0000313" key="2">
    <source>
        <dbReference type="Proteomes" id="UP000646386"/>
    </source>
</evidence>
<keyword evidence="2" id="KW-1185">Reference proteome</keyword>
<gene>
    <name evidence="1" type="ORF">HU718_014475</name>
</gene>
<sequence length="1238" mass="137240">MIYKLKQRSAHLAPAQRISLEGAKLSVESGSSLEDALLPGRQLLQLMSEQDSFKRLLGTLRLSEHSDFEVTAEGEINAKHSGAIVSFANAFKLSPDLKDDLQTLVEMAHLTGGKISTADEVDLAQWLAFHGYLTPRHAADVYRLLAFMQAAPPASPELSNYWEMIKTGEGNSATLTATERSEFRKLITSYIKDQSLLEHLSESIFGGRTAPFTRAEAEDIIKALVSSPIAADWADAYVRDLDWYGARDNQPQSETSRKQIVLTSLLLNLHPQVGEDVPRNHVAGFDLYAAKHMEKSFAEIQTDFENHLIEHHRVSKKNAALAAHLLLAEPAPEFLVKGLPATLLVGTPQCVEFCRIVAVQEIIAPGSTRSMTYAQLQQLSTLEPVTESRKMLDALAAVDPVIDWAVLNKIVTPDDVEKSVTDSLKVATDAYARHARTLAENAETLTRQLPTRKSVALDILKQVAKGCTYLESDVLQQTRNRPLEDAYISLKMSPVELHMSNDLATGNWDLKKGESIYTAFPNMRGNLVSPDDEFYRQFNRAYLAYAQAMNTHLKQAFTSMPLLDRIRLLKGKVTMFTVRPSVARLQSITGISANPIATTLDAILKTTERKPTESHKEIDEAKGRYGVVVCCEFEGRVTCYELFTLHGVCRENTELAKLVQRENLLSAPARSNETNYSAPAKVHQLPMNIECYTHGVTPGLVDVSSGVIDKVAELSAVAPLSPINGYYQSFYSTEFDRLVNFVLKHRPVATYDELVKECWGQTRLEALRAKREKDLDTFLNFVVPFKSCIEDLGSDDIERQLDGAKACTLEAAMTILLVVGAIAKIASLAATSMSIATKASKIASTGAGLISNLLNPLDGATDLLVNGAKLLRKGWHSSVAALESAIYDARKWSGKTPYHALSKAVDPDTIRLGIRQTAQESADVFQVWGIRHSDEWYALNRLGEPWGAKMDSLNYKFKLPSLPWRKLMPKSYTKRYLKKAIPAAKTKLNNAIALLGDSEWEFEVRKILTYVFGTGSDEAVKHIGSRLQAMRKDLDAFTLANVSFKRTNVPAVAALNVPDYKQWKKAVVKGTVHQESIKRFIKIFPEHLDDLYRTSKYDETRIADVLIHEMSHGAPGTLDLYYGKPLEYAQTDVASLIDLARNPRMVDPTFSNPYRTVSTDSFTHLHQFDSIRPSLPTLIQKHPALYNADSYEIAVSLIDQIKSDPAGFGINISTLDSALKNSAAEPFLGTLGLNLGKA</sequence>
<organism evidence="1 2">
    <name type="scientific">Pseudomonas tensinigenes</name>
    <dbReference type="NCBI Taxonomy" id="2745511"/>
    <lineage>
        <taxon>Bacteria</taxon>
        <taxon>Pseudomonadati</taxon>
        <taxon>Pseudomonadota</taxon>
        <taxon>Gammaproteobacteria</taxon>
        <taxon>Pseudomonadales</taxon>
        <taxon>Pseudomonadaceae</taxon>
        <taxon>Pseudomonas</taxon>
    </lineage>
</organism>
<protein>
    <submittedName>
        <fullName evidence="1">Uncharacterized protein</fullName>
    </submittedName>
</protein>
<reference evidence="1 2" key="1">
    <citation type="journal article" date="2020" name="Microorganisms">
        <title>Reliable Identification of Environmental Pseudomonas Isolates Using the rpoD Gene.</title>
        <authorList>
            <consortium name="The Broad Institute Genome Sequencing Platform"/>
            <person name="Girard L."/>
            <person name="Lood C."/>
            <person name="Rokni-Zadeh H."/>
            <person name="van Noort V."/>
            <person name="Lavigne R."/>
            <person name="De Mot R."/>
        </authorList>
    </citation>
    <scope>NUCLEOTIDE SEQUENCE [LARGE SCALE GENOMIC DNA]</scope>
    <source>
        <strain evidence="1 2">ZA 5.3</strain>
    </source>
</reference>
<name>A0ABX8Q5N8_9PSED</name>
<reference evidence="1 2" key="2">
    <citation type="journal article" date="2021" name="Microorganisms">
        <title>The Ever-Expanding Pseudomonas Genus: Description of 43 New Species and Partition of the Pseudomonas putida Group.</title>
        <authorList>
            <person name="Girard L."/>
            <person name="Lood C."/>
            <person name="Hofte M."/>
            <person name="Vandamme P."/>
            <person name="Rokni-Zadeh H."/>
            <person name="van Noort V."/>
            <person name="Lavigne R."/>
            <person name="De Mot R."/>
        </authorList>
    </citation>
    <scope>NUCLEOTIDE SEQUENCE [LARGE SCALE GENOMIC DNA]</scope>
    <source>
        <strain evidence="1 2">ZA 5.3</strain>
    </source>
</reference>